<dbReference type="InterPro" id="IPR052446">
    <property type="entry name" value="B-cell_PI3K-Signaling_Adptrs"/>
</dbReference>
<protein>
    <recommendedName>
        <fullName evidence="3">DBB domain-containing protein</fullName>
    </recommendedName>
</protein>
<feature type="compositionally biased region" description="Low complexity" evidence="2">
    <location>
        <begin position="41"/>
        <end position="51"/>
    </location>
</feature>
<keyword evidence="1" id="KW-0597">Phosphoprotein</keyword>
<dbReference type="Gene3D" id="3.40.50.10140">
    <property type="entry name" value="Toll/interleukin-1 receptor homology (TIR) domain"/>
    <property type="match status" value="1"/>
</dbReference>
<dbReference type="InterPro" id="IPR041340">
    <property type="entry name" value="PIK3AP1_TIR"/>
</dbReference>
<dbReference type="AlphaFoldDB" id="A0A553NX90"/>
<organism evidence="4 5">
    <name type="scientific">Tigriopus californicus</name>
    <name type="common">Marine copepod</name>
    <dbReference type="NCBI Taxonomy" id="6832"/>
    <lineage>
        <taxon>Eukaryota</taxon>
        <taxon>Metazoa</taxon>
        <taxon>Ecdysozoa</taxon>
        <taxon>Arthropoda</taxon>
        <taxon>Crustacea</taxon>
        <taxon>Multicrustacea</taxon>
        <taxon>Hexanauplia</taxon>
        <taxon>Copepoda</taxon>
        <taxon>Harpacticoida</taxon>
        <taxon>Harpacticidae</taxon>
        <taxon>Tigriopus</taxon>
    </lineage>
</organism>
<dbReference type="EMBL" id="VCGU01000009">
    <property type="protein sequence ID" value="TRY70040.1"/>
    <property type="molecule type" value="Genomic_DNA"/>
</dbReference>
<feature type="compositionally biased region" description="Basic residues" evidence="2">
    <location>
        <begin position="101"/>
        <end position="118"/>
    </location>
</feature>
<dbReference type="SUPFAM" id="SSF48403">
    <property type="entry name" value="Ankyrin repeat"/>
    <property type="match status" value="1"/>
</dbReference>
<proteinExistence type="predicted"/>
<dbReference type="InterPro" id="IPR017893">
    <property type="entry name" value="DBB_domain"/>
</dbReference>
<dbReference type="PROSITE" id="PS51376">
    <property type="entry name" value="DBB"/>
    <property type="match status" value="1"/>
</dbReference>
<dbReference type="PANTHER" id="PTHR16267">
    <property type="entry name" value="BANK1/PIK3AP1 FAMILY MEMBER"/>
    <property type="match status" value="1"/>
</dbReference>
<dbReference type="SMART" id="SM01282">
    <property type="entry name" value="DBB"/>
    <property type="match status" value="1"/>
</dbReference>
<dbReference type="STRING" id="6832.A0A553NX90"/>
<dbReference type="GO" id="GO:0005068">
    <property type="term" value="F:transmembrane receptor protein tyrosine kinase adaptor activity"/>
    <property type="evidence" value="ECO:0007669"/>
    <property type="project" value="TreeGrafter"/>
</dbReference>
<feature type="compositionally biased region" description="Acidic residues" evidence="2">
    <location>
        <begin position="1025"/>
        <end position="1034"/>
    </location>
</feature>
<feature type="region of interest" description="Disordered" evidence="2">
    <location>
        <begin position="690"/>
        <end position="716"/>
    </location>
</feature>
<keyword evidence="5" id="KW-1185">Reference proteome</keyword>
<evidence type="ECO:0000256" key="2">
    <source>
        <dbReference type="SAM" id="MobiDB-lite"/>
    </source>
</evidence>
<gene>
    <name evidence="4" type="ORF">TCAL_02870</name>
</gene>
<feature type="region of interest" description="Disordered" evidence="2">
    <location>
        <begin position="917"/>
        <end position="941"/>
    </location>
</feature>
<evidence type="ECO:0000313" key="4">
    <source>
        <dbReference type="EMBL" id="TRY70040.1"/>
    </source>
</evidence>
<feature type="compositionally biased region" description="Pro residues" evidence="2">
    <location>
        <begin position="1052"/>
        <end position="1062"/>
    </location>
</feature>
<reference evidence="4 5" key="1">
    <citation type="journal article" date="2018" name="Nat. Ecol. Evol.">
        <title>Genomic signatures of mitonuclear coevolution across populations of Tigriopus californicus.</title>
        <authorList>
            <person name="Barreto F.S."/>
            <person name="Watson E.T."/>
            <person name="Lima T.G."/>
            <person name="Willett C.S."/>
            <person name="Edmands S."/>
            <person name="Li W."/>
            <person name="Burton R.S."/>
        </authorList>
    </citation>
    <scope>NUCLEOTIDE SEQUENCE [LARGE SCALE GENOMIC DNA]</scope>
    <source>
        <strain evidence="4 5">San Diego</strain>
    </source>
</reference>
<feature type="compositionally biased region" description="Polar residues" evidence="2">
    <location>
        <begin position="194"/>
        <end position="214"/>
    </location>
</feature>
<dbReference type="InterPro" id="IPR035897">
    <property type="entry name" value="Toll_tir_struct_dom_sf"/>
</dbReference>
<feature type="compositionally biased region" description="Pro residues" evidence="2">
    <location>
        <begin position="119"/>
        <end position="132"/>
    </location>
</feature>
<feature type="region of interest" description="Disordered" evidence="2">
    <location>
        <begin position="589"/>
        <end position="633"/>
    </location>
</feature>
<accession>A0A553NX90</accession>
<dbReference type="GO" id="GO:0005829">
    <property type="term" value="C:cytosol"/>
    <property type="evidence" value="ECO:0007669"/>
    <property type="project" value="TreeGrafter"/>
</dbReference>
<dbReference type="GO" id="GO:0005104">
    <property type="term" value="F:fibroblast growth factor receptor binding"/>
    <property type="evidence" value="ECO:0007669"/>
    <property type="project" value="TreeGrafter"/>
</dbReference>
<comment type="caution">
    <text evidence="4">The sequence shown here is derived from an EMBL/GenBank/DDBJ whole genome shotgun (WGS) entry which is preliminary data.</text>
</comment>
<feature type="region of interest" description="Disordered" evidence="2">
    <location>
        <begin position="648"/>
        <end position="678"/>
    </location>
</feature>
<feature type="region of interest" description="Disordered" evidence="2">
    <location>
        <begin position="1018"/>
        <end position="1062"/>
    </location>
</feature>
<evidence type="ECO:0000259" key="3">
    <source>
        <dbReference type="PROSITE" id="PS51376"/>
    </source>
</evidence>
<feature type="region of interest" description="Disordered" evidence="2">
    <location>
        <begin position="1"/>
        <end position="70"/>
    </location>
</feature>
<dbReference type="InterPro" id="IPR036770">
    <property type="entry name" value="Ankyrin_rpt-contain_sf"/>
</dbReference>
<dbReference type="Proteomes" id="UP000318571">
    <property type="component" value="Chromosome 9"/>
</dbReference>
<evidence type="ECO:0000313" key="5">
    <source>
        <dbReference type="Proteomes" id="UP000318571"/>
    </source>
</evidence>
<feature type="region of interest" description="Disordered" evidence="2">
    <location>
        <begin position="100"/>
        <end position="136"/>
    </location>
</feature>
<name>A0A553NX90_TIGCA</name>
<feature type="region of interest" description="Disordered" evidence="2">
    <location>
        <begin position="152"/>
        <end position="215"/>
    </location>
</feature>
<feature type="domain" description="DBB" evidence="3">
    <location>
        <begin position="366"/>
        <end position="510"/>
    </location>
</feature>
<sequence>MTINNSERCSVKSGSEHDTNYYNLIGGSSGMRSECSETESSRPMAPSSPSSAEDETKEPLRPPRGIDLGDDHFHLHTVPSYCNLPTSTPMMDPIAPSLPRRQPHFKRQCTSPIHKRHPPPVPLAPPPPPPPRGEQFGPVVKEAIYQNQNDYFHSQTGSRSGSRRRRGVSGQPLGPTISRNNSQRKESQCACGDNKSTITRRTGSSSNGSCNNVPPATDKGNGVVLVYSRFCQGSVEWANYLHKLFTELSKLKGKFNLSHLPVEDLAGNVIPTPMEEDIYHSRLQIVLLSPIFLEFLRSKPSYSVGRILHPDRVLAIMLGVKDNRINQDHRDSLVSFSQWIHLEAKDHDMEFVQTVIYFSTQILNRSNGSTDTNSNHNRLVLVFETPQSAHAHIRIRIERMKGDQPVTEICEWRFLNPYNIQASLPSCCFSSTTLAGVRVEIDGQECGIRSIKLESILGELEHLMRQTLDPLDVMCQAFGIVPPCRETLDKQYLEYPTLLHFSAYHGLHYLCTILLQCPGANVANETKNAAGMTPAELAQSQCHFELADKLFNSQAEISYPHIYDYIQQSRNNPNDSSLMVKPVVSEYQVPPPPRPVPGMVPAPPYLDMAGSGGSGTSSSTESPKQKRRPSFNILTQTLKFRAKAGKENQNLGKSSKMESPPHQELPPPKDPYGTMRANSGRDCRKILEEEEEDSNHQNEDDVFLPPINKSSSADDPFGTLRANRALHKTESAWMDYRGCSEAKPGSIEDELAVTNELLQMLEDFKTKSLSLKEMEIMFDNWRRKASYYDQDLPRRKIKPSEFEEIKEKLRKYKTNSSLAKFFKSNPAKPAVSMDDLHIKTTKETKANKRTSLITDKNGNFNNPKPQLDNETIVESELCIINESEMSMVQLPPTPQKRNYNECHVEGVSTQILPLSRLSMSSGSSPTISEVGKISTGSDPKDPIHVRESQGTQTPKPVSPFREKLAKLRKSLTEPLYQYFHEIQHSPECEEPEILNTPRSLVPSSRSLSPVQGLVKPSKRNLLKDLEDDTEEDEGAICSSENGEHDRSLPYINLPPPPIVTDM</sequence>
<dbReference type="Pfam" id="PF14545">
    <property type="entry name" value="DBB"/>
    <property type="match status" value="1"/>
</dbReference>
<evidence type="ECO:0000256" key="1">
    <source>
        <dbReference type="ARBA" id="ARBA00022553"/>
    </source>
</evidence>
<dbReference type="Pfam" id="PF18567">
    <property type="entry name" value="TIR_3"/>
    <property type="match status" value="1"/>
</dbReference>
<feature type="compositionally biased region" description="Pro residues" evidence="2">
    <location>
        <begin position="589"/>
        <end position="604"/>
    </location>
</feature>
<dbReference type="PANTHER" id="PTHR16267:SF11">
    <property type="entry name" value="STUMPS, ISOFORM E"/>
    <property type="match status" value="1"/>
</dbReference>